<evidence type="ECO:0000313" key="2">
    <source>
        <dbReference type="Proteomes" id="UP000461288"/>
    </source>
</evidence>
<sequence length="159" mass="16906">MVQDNLAAVLASIQNLVGREVLVGIPSSNATRSEDEPGEPINNAQLGYIHEHGAPASNIPARPFLVPGVQSVEERVGDCMQAAARAALRGNQEVVDGQLNRAGLIAQSGAMNQLNNGQHEPLAPATIAARRRKGRTGTQPLVDTGKLRDSITYVIREKD</sequence>
<dbReference type="AlphaFoldDB" id="A0A7X3KRR4"/>
<organism evidence="1 2">
    <name type="scientific">Metapseudomonas otitidis</name>
    <dbReference type="NCBI Taxonomy" id="319939"/>
    <lineage>
        <taxon>Bacteria</taxon>
        <taxon>Pseudomonadati</taxon>
        <taxon>Pseudomonadota</taxon>
        <taxon>Gammaproteobacteria</taxon>
        <taxon>Pseudomonadales</taxon>
        <taxon>Pseudomonadaceae</taxon>
        <taxon>Metapseudomonas</taxon>
    </lineage>
</organism>
<evidence type="ECO:0008006" key="3">
    <source>
        <dbReference type="Google" id="ProtNLM"/>
    </source>
</evidence>
<protein>
    <recommendedName>
        <fullName evidence="3">Bacteriophage protein</fullName>
    </recommendedName>
</protein>
<reference evidence="1 2" key="1">
    <citation type="submission" date="2019-12" db="EMBL/GenBank/DDBJ databases">
        <title>Draft genome sequence of Pseudomonas otitidis recovered from a chicken carcass.</title>
        <authorList>
            <person name="Vieira T.R."/>
            <person name="Oliviera E.F.C."/>
            <person name="Silva N.M.V."/>
            <person name="Sambrano G.E."/>
            <person name="Cibulski S.P."/>
            <person name="Cardoso M.R.I."/>
        </authorList>
    </citation>
    <scope>NUCLEOTIDE SEQUENCE [LARGE SCALE GENOMIC DNA]</scope>
    <source>
        <strain evidence="1 2">25_K</strain>
    </source>
</reference>
<dbReference type="Proteomes" id="UP000461288">
    <property type="component" value="Unassembled WGS sequence"/>
</dbReference>
<name>A0A7X3KRR4_9GAMM</name>
<evidence type="ECO:0000313" key="1">
    <source>
        <dbReference type="EMBL" id="MWK54680.1"/>
    </source>
</evidence>
<gene>
    <name evidence="1" type="ORF">GO594_01700</name>
</gene>
<comment type="caution">
    <text evidence="1">The sequence shown here is derived from an EMBL/GenBank/DDBJ whole genome shotgun (WGS) entry which is preliminary data.</text>
</comment>
<proteinExistence type="predicted"/>
<accession>A0A7X3KRR4</accession>
<dbReference type="EMBL" id="WTFN01000003">
    <property type="protein sequence ID" value="MWK54680.1"/>
    <property type="molecule type" value="Genomic_DNA"/>
</dbReference>